<dbReference type="InterPro" id="IPR017896">
    <property type="entry name" value="4Fe4S_Fe-S-bd"/>
</dbReference>
<evidence type="ECO:0000259" key="6">
    <source>
        <dbReference type="PROSITE" id="PS51379"/>
    </source>
</evidence>
<keyword evidence="1" id="KW-0004">4Fe-4S</keyword>
<evidence type="ECO:0000256" key="5">
    <source>
        <dbReference type="ARBA" id="ARBA00023014"/>
    </source>
</evidence>
<keyword evidence="2" id="KW-0479">Metal-binding</keyword>
<organism evidence="7 8">
    <name type="scientific">Symbiobacterium terraclitae</name>
    <dbReference type="NCBI Taxonomy" id="557451"/>
    <lineage>
        <taxon>Bacteria</taxon>
        <taxon>Bacillati</taxon>
        <taxon>Bacillota</taxon>
        <taxon>Clostridia</taxon>
        <taxon>Eubacteriales</taxon>
        <taxon>Symbiobacteriaceae</taxon>
        <taxon>Symbiobacterium</taxon>
    </lineage>
</organism>
<name>A0ABS4JVH7_9FIRM</name>
<dbReference type="InterPro" id="IPR017900">
    <property type="entry name" value="4Fe4S_Fe_S_CS"/>
</dbReference>
<sequence>MFIAKLRQLALVARAGRVTLPYPASPHPPAAGFRGLPTVLGEECVGCGACAAACPARLIALATEGEHMVLSADFTRCTYCARCQDVCPTGAFQMTDRFETATADRRNLTLRVVLQAATCASCGRPFAAERLVRRAAAQAGESGPEVKLLDLCPDCRRKAHATRLKGVARRA</sequence>
<dbReference type="RefSeq" id="WP_209467025.1">
    <property type="nucleotide sequence ID" value="NZ_JAGGLG010000019.1"/>
</dbReference>
<accession>A0ABS4JVH7</accession>
<evidence type="ECO:0000313" key="8">
    <source>
        <dbReference type="Proteomes" id="UP001519289"/>
    </source>
</evidence>
<dbReference type="Pfam" id="PF12838">
    <property type="entry name" value="Fer4_7"/>
    <property type="match status" value="1"/>
</dbReference>
<protein>
    <submittedName>
        <fullName evidence="7">Hydrogenase-4 component H</fullName>
    </submittedName>
</protein>
<feature type="domain" description="4Fe-4S ferredoxin-type" evidence="6">
    <location>
        <begin position="35"/>
        <end position="64"/>
    </location>
</feature>
<evidence type="ECO:0000256" key="2">
    <source>
        <dbReference type="ARBA" id="ARBA00022723"/>
    </source>
</evidence>
<dbReference type="EMBL" id="JAGGLG010000019">
    <property type="protein sequence ID" value="MBP2018901.1"/>
    <property type="molecule type" value="Genomic_DNA"/>
</dbReference>
<keyword evidence="3" id="KW-0677">Repeat</keyword>
<keyword evidence="5" id="KW-0411">Iron-sulfur</keyword>
<feature type="domain" description="4Fe-4S ferredoxin-type" evidence="6">
    <location>
        <begin position="68"/>
        <end position="97"/>
    </location>
</feature>
<dbReference type="Proteomes" id="UP001519289">
    <property type="component" value="Unassembled WGS sequence"/>
</dbReference>
<comment type="caution">
    <text evidence="7">The sequence shown here is derived from an EMBL/GenBank/DDBJ whole genome shotgun (WGS) entry which is preliminary data.</text>
</comment>
<keyword evidence="4" id="KW-0408">Iron</keyword>
<gene>
    <name evidence="7" type="ORF">J2Z79_002316</name>
</gene>
<dbReference type="Gene3D" id="3.30.70.3270">
    <property type="match status" value="1"/>
</dbReference>
<dbReference type="PROSITE" id="PS00198">
    <property type="entry name" value="4FE4S_FER_1"/>
    <property type="match status" value="1"/>
</dbReference>
<evidence type="ECO:0000256" key="1">
    <source>
        <dbReference type="ARBA" id="ARBA00022485"/>
    </source>
</evidence>
<dbReference type="PANTHER" id="PTHR10849">
    <property type="entry name" value="NADH DEHYDROGENASE UBIQUINONE IRON-SULFUR PROTEIN 8, MITOCHONDRIAL"/>
    <property type="match status" value="1"/>
</dbReference>
<proteinExistence type="predicted"/>
<evidence type="ECO:0000256" key="3">
    <source>
        <dbReference type="ARBA" id="ARBA00022737"/>
    </source>
</evidence>
<dbReference type="InterPro" id="IPR010226">
    <property type="entry name" value="NADH_quinone_OxRdtase_chainI"/>
</dbReference>
<evidence type="ECO:0000313" key="7">
    <source>
        <dbReference type="EMBL" id="MBP2018901.1"/>
    </source>
</evidence>
<keyword evidence="8" id="KW-1185">Reference proteome</keyword>
<dbReference type="SUPFAM" id="SSF54862">
    <property type="entry name" value="4Fe-4S ferredoxins"/>
    <property type="match status" value="1"/>
</dbReference>
<dbReference type="PROSITE" id="PS51379">
    <property type="entry name" value="4FE4S_FER_2"/>
    <property type="match status" value="2"/>
</dbReference>
<dbReference type="PANTHER" id="PTHR10849:SF35">
    <property type="entry name" value="FORMATE HYDROGENLYASE SUBUNIT 6-RELATED"/>
    <property type="match status" value="1"/>
</dbReference>
<evidence type="ECO:0000256" key="4">
    <source>
        <dbReference type="ARBA" id="ARBA00023004"/>
    </source>
</evidence>
<reference evidence="7 8" key="1">
    <citation type="submission" date="2021-03" db="EMBL/GenBank/DDBJ databases">
        <title>Genomic Encyclopedia of Type Strains, Phase IV (KMG-IV): sequencing the most valuable type-strain genomes for metagenomic binning, comparative biology and taxonomic classification.</title>
        <authorList>
            <person name="Goeker M."/>
        </authorList>
    </citation>
    <scope>NUCLEOTIDE SEQUENCE [LARGE SCALE GENOMIC DNA]</scope>
    <source>
        <strain evidence="7 8">DSM 27138</strain>
    </source>
</reference>